<dbReference type="GO" id="GO:0005524">
    <property type="term" value="F:ATP binding"/>
    <property type="evidence" value="ECO:0007669"/>
    <property type="project" value="UniProtKB-KW"/>
</dbReference>
<dbReference type="SUPFAM" id="SSF56235">
    <property type="entry name" value="N-terminal nucleophile aminohydrolases (Ntn hydrolases)"/>
    <property type="match status" value="1"/>
</dbReference>
<dbReference type="Gene3D" id="3.60.20.10">
    <property type="entry name" value="Glutamine Phosphoribosylpyrophosphate, subunit 1, domain 1"/>
    <property type="match status" value="1"/>
</dbReference>
<dbReference type="InterPro" id="IPR001962">
    <property type="entry name" value="Asn_synthase"/>
</dbReference>
<evidence type="ECO:0000256" key="6">
    <source>
        <dbReference type="ARBA" id="ARBA00022962"/>
    </source>
</evidence>
<dbReference type="PROSITE" id="PS51278">
    <property type="entry name" value="GATASE_TYPE_2"/>
    <property type="match status" value="1"/>
</dbReference>
<dbReference type="Pfam" id="PF00733">
    <property type="entry name" value="Asn_synthase"/>
    <property type="match status" value="1"/>
</dbReference>
<feature type="active site" description="For GATase activity" evidence="8">
    <location>
        <position position="2"/>
    </location>
</feature>
<feature type="domain" description="Glutamine amidotransferase type-2" evidence="11">
    <location>
        <begin position="2"/>
        <end position="213"/>
    </location>
</feature>
<feature type="binding site" evidence="9">
    <location>
        <position position="294"/>
    </location>
    <ligand>
        <name>ATP</name>
        <dbReference type="ChEBI" id="CHEBI:30616"/>
    </ligand>
</feature>
<dbReference type="PIRSF" id="PIRSF001589">
    <property type="entry name" value="Asn_synthetase_glu-h"/>
    <property type="match status" value="1"/>
</dbReference>
<dbReference type="Pfam" id="PF13537">
    <property type="entry name" value="GATase_7"/>
    <property type="match status" value="1"/>
</dbReference>
<keyword evidence="12" id="KW-0436">Ligase</keyword>
<protein>
    <recommendedName>
        <fullName evidence="3">asparagine synthase (glutamine-hydrolyzing)</fullName>
        <ecNumber evidence="3">6.3.5.4</ecNumber>
    </recommendedName>
</protein>
<dbReference type="InterPro" id="IPR051786">
    <property type="entry name" value="ASN_synthetase/amidase"/>
</dbReference>
<dbReference type="EMBL" id="SPKJ01000080">
    <property type="protein sequence ID" value="MYZ49552.1"/>
    <property type="molecule type" value="Genomic_DNA"/>
</dbReference>
<dbReference type="AlphaFoldDB" id="A0A964WUW0"/>
<keyword evidence="5 9" id="KW-0067">ATP-binding</keyword>
<accession>A0A964WUW0</accession>
<dbReference type="PANTHER" id="PTHR43284:SF1">
    <property type="entry name" value="ASPARAGINE SYNTHETASE"/>
    <property type="match status" value="1"/>
</dbReference>
<keyword evidence="6 8" id="KW-0315">Glutamine amidotransferase</keyword>
<feature type="site" description="Important for beta-aspartyl-AMP intermediate formation" evidence="10">
    <location>
        <position position="370"/>
    </location>
</feature>
<dbReference type="CDD" id="cd01991">
    <property type="entry name" value="Asn_synthase_B_C"/>
    <property type="match status" value="1"/>
</dbReference>
<name>A0A964WUW0_9HYPH</name>
<dbReference type="PANTHER" id="PTHR43284">
    <property type="entry name" value="ASPARAGINE SYNTHETASE (GLUTAMINE-HYDROLYZING)"/>
    <property type="match status" value="1"/>
</dbReference>
<sequence>MCGLAGFSGTSLPDAERRRVLGRMIGSIAHRGPDGQGFHVDAEGAALGHCRLSIIDIAGGDQPICNEDGTVWIAFNGEIFNYLELRADLLARGHVFRTHSDTEVIVHLYEERGPDCVEALNGDFAFAIWDGRARRLMLARDRMGVRPLFYAEHRGGLFFGSEAKALLAAGLPGEIDPVALDQIFTFWSPLPPRTIFRGINELPPAHLLLADDKGVSVRRYWSLDYPDAGEGSGASQSRERRLRDELAGLLADSTRIRLRADVPVGAYLSGGLDSSVITTLMKELVPERLRTYSVAFESGEFDESRFQDEMVQALGTTHKAVRIGAAEIGTMLPAVVRHAERPILRTAPAPLMALSRLVRDDGLKVVLTGEGADEALAGYDIFKEAKIRRFCAAQPDSARRSLLLKRLYPYLPRIQGQSQRYLETFFGFRADDAQDPLFSHLPRFRTTGGAKAFFSRSLRASLAGYDALADLREQLPAAFGSWHPLNQAQYLETAYLLPGYILSAQGDRMAMANGVEGRFPFLDHRLVEFAARIPPDLKLKVLREKHLLRESMKGRLPPSILNRTKQPYRAPDADAFAGPGAPAYAARLLDPAAIAGGGLFDPHAVAKLAAKHAGRGSLGTRESMALVGILTTALWQDAFASRAPAAANTMRASA</sequence>
<dbReference type="InterPro" id="IPR029055">
    <property type="entry name" value="Ntn_hydrolases_N"/>
</dbReference>
<reference evidence="12" key="1">
    <citation type="submission" date="2019-03" db="EMBL/GenBank/DDBJ databases">
        <title>Afifella sp. nov., isolated from activated sludge.</title>
        <authorList>
            <person name="Li Q."/>
            <person name="Liu Y."/>
        </authorList>
    </citation>
    <scope>NUCLEOTIDE SEQUENCE</scope>
    <source>
        <strain evidence="12">L72</strain>
    </source>
</reference>
<evidence type="ECO:0000256" key="1">
    <source>
        <dbReference type="ARBA" id="ARBA00005187"/>
    </source>
</evidence>
<evidence type="ECO:0000256" key="4">
    <source>
        <dbReference type="ARBA" id="ARBA00022741"/>
    </source>
</evidence>
<dbReference type="EC" id="6.3.5.4" evidence="3"/>
<dbReference type="GO" id="GO:0005829">
    <property type="term" value="C:cytosol"/>
    <property type="evidence" value="ECO:0007669"/>
    <property type="project" value="TreeGrafter"/>
</dbReference>
<evidence type="ECO:0000256" key="7">
    <source>
        <dbReference type="ARBA" id="ARBA00048741"/>
    </source>
</evidence>
<evidence type="ECO:0000256" key="2">
    <source>
        <dbReference type="ARBA" id="ARBA00005752"/>
    </source>
</evidence>
<dbReference type="SUPFAM" id="SSF52402">
    <property type="entry name" value="Adenine nucleotide alpha hydrolases-like"/>
    <property type="match status" value="1"/>
</dbReference>
<dbReference type="InterPro" id="IPR014729">
    <property type="entry name" value="Rossmann-like_a/b/a_fold"/>
</dbReference>
<dbReference type="InterPro" id="IPR017932">
    <property type="entry name" value="GATase_2_dom"/>
</dbReference>
<evidence type="ECO:0000256" key="10">
    <source>
        <dbReference type="PIRSR" id="PIRSR001589-3"/>
    </source>
</evidence>
<evidence type="ECO:0000256" key="3">
    <source>
        <dbReference type="ARBA" id="ARBA00012737"/>
    </source>
</evidence>
<dbReference type="InterPro" id="IPR006426">
    <property type="entry name" value="Asn_synth_AEB"/>
</dbReference>
<dbReference type="InterPro" id="IPR033738">
    <property type="entry name" value="AsnB_N"/>
</dbReference>
<evidence type="ECO:0000259" key="11">
    <source>
        <dbReference type="PROSITE" id="PS51278"/>
    </source>
</evidence>
<comment type="pathway">
    <text evidence="1">Amino-acid biosynthesis; L-asparagine biosynthesis; L-asparagine from L-aspartate (L-Gln route): step 1/1.</text>
</comment>
<dbReference type="GO" id="GO:0004066">
    <property type="term" value="F:asparagine synthase (glutamine-hydrolyzing) activity"/>
    <property type="evidence" value="ECO:0007669"/>
    <property type="project" value="UniProtKB-EC"/>
</dbReference>
<dbReference type="NCBIfam" id="TIGR01536">
    <property type="entry name" value="asn_synth_AEB"/>
    <property type="match status" value="1"/>
</dbReference>
<evidence type="ECO:0000256" key="5">
    <source>
        <dbReference type="ARBA" id="ARBA00022840"/>
    </source>
</evidence>
<keyword evidence="13" id="KW-1185">Reference proteome</keyword>
<comment type="caution">
    <text evidence="12">The sequence shown here is derived from an EMBL/GenBank/DDBJ whole genome shotgun (WGS) entry which is preliminary data.</text>
</comment>
<dbReference type="RefSeq" id="WP_161141891.1">
    <property type="nucleotide sequence ID" value="NZ_SPKJ01000080.1"/>
</dbReference>
<evidence type="ECO:0000256" key="8">
    <source>
        <dbReference type="PIRSR" id="PIRSR001589-1"/>
    </source>
</evidence>
<dbReference type="Gene3D" id="3.40.50.620">
    <property type="entry name" value="HUPs"/>
    <property type="match status" value="2"/>
</dbReference>
<evidence type="ECO:0000313" key="12">
    <source>
        <dbReference type="EMBL" id="MYZ49552.1"/>
    </source>
</evidence>
<dbReference type="OrthoDB" id="9763290at2"/>
<comment type="similarity">
    <text evidence="2">Belongs to the asparagine synthetase family.</text>
</comment>
<evidence type="ECO:0000313" key="13">
    <source>
        <dbReference type="Proteomes" id="UP000773614"/>
    </source>
</evidence>
<keyword evidence="4 9" id="KW-0547">Nucleotide-binding</keyword>
<keyword evidence="8" id="KW-0061">Asparagine biosynthesis</keyword>
<dbReference type="Proteomes" id="UP000773614">
    <property type="component" value="Unassembled WGS sequence"/>
</dbReference>
<organism evidence="12 13">
    <name type="scientific">Propylenella binzhouense</name>
    <dbReference type="NCBI Taxonomy" id="2555902"/>
    <lineage>
        <taxon>Bacteria</taxon>
        <taxon>Pseudomonadati</taxon>
        <taxon>Pseudomonadota</taxon>
        <taxon>Alphaproteobacteria</taxon>
        <taxon>Hyphomicrobiales</taxon>
        <taxon>Propylenellaceae</taxon>
        <taxon>Propylenella</taxon>
    </lineage>
</organism>
<proteinExistence type="inferred from homology"/>
<dbReference type="GO" id="GO:0006529">
    <property type="term" value="P:asparagine biosynthetic process"/>
    <property type="evidence" value="ECO:0007669"/>
    <property type="project" value="UniProtKB-KW"/>
</dbReference>
<gene>
    <name evidence="12" type="primary">asnB</name>
    <name evidence="12" type="ORF">E4O86_17720</name>
</gene>
<feature type="binding site" evidence="9">
    <location>
        <position position="101"/>
    </location>
    <ligand>
        <name>L-glutamine</name>
        <dbReference type="ChEBI" id="CHEBI:58359"/>
    </ligand>
</feature>
<evidence type="ECO:0000256" key="9">
    <source>
        <dbReference type="PIRSR" id="PIRSR001589-2"/>
    </source>
</evidence>
<dbReference type="CDD" id="cd00712">
    <property type="entry name" value="AsnB"/>
    <property type="match status" value="1"/>
</dbReference>
<comment type="catalytic activity">
    <reaction evidence="7">
        <text>L-aspartate + L-glutamine + ATP + H2O = L-asparagine + L-glutamate + AMP + diphosphate + H(+)</text>
        <dbReference type="Rhea" id="RHEA:12228"/>
        <dbReference type="ChEBI" id="CHEBI:15377"/>
        <dbReference type="ChEBI" id="CHEBI:15378"/>
        <dbReference type="ChEBI" id="CHEBI:29985"/>
        <dbReference type="ChEBI" id="CHEBI:29991"/>
        <dbReference type="ChEBI" id="CHEBI:30616"/>
        <dbReference type="ChEBI" id="CHEBI:33019"/>
        <dbReference type="ChEBI" id="CHEBI:58048"/>
        <dbReference type="ChEBI" id="CHEBI:58359"/>
        <dbReference type="ChEBI" id="CHEBI:456215"/>
        <dbReference type="EC" id="6.3.5.4"/>
    </reaction>
</comment>
<keyword evidence="8" id="KW-0028">Amino-acid biosynthesis</keyword>